<dbReference type="AlphaFoldDB" id="A0A9N7UMR4"/>
<dbReference type="Proteomes" id="UP001153269">
    <property type="component" value="Unassembled WGS sequence"/>
</dbReference>
<reference evidence="2" key="1">
    <citation type="submission" date="2020-03" db="EMBL/GenBank/DDBJ databases">
        <authorList>
            <person name="Weist P."/>
        </authorList>
    </citation>
    <scope>NUCLEOTIDE SEQUENCE</scope>
</reference>
<evidence type="ECO:0000313" key="2">
    <source>
        <dbReference type="EMBL" id="CAB1434405.1"/>
    </source>
</evidence>
<name>A0A9N7UMR4_PLEPL</name>
<feature type="compositionally biased region" description="Gly residues" evidence="1">
    <location>
        <begin position="97"/>
        <end position="106"/>
    </location>
</feature>
<sequence>MTSCLLLPRSPCSPPHTPPCFSSIPPAASLLHLSFFSFIDISTNMSSGGGWSSGRTSVSLRDERQVALERRRRLETSLLQQRGRTRLNERLISTQRGGDGGAGAGIRGEETDTRSRDVMHHTADLVPHCLLEEDILHPVPN</sequence>
<accession>A0A9N7UMR4</accession>
<dbReference type="EMBL" id="CADEAL010001659">
    <property type="protein sequence ID" value="CAB1434405.1"/>
    <property type="molecule type" value="Genomic_DNA"/>
</dbReference>
<feature type="region of interest" description="Disordered" evidence="1">
    <location>
        <begin position="91"/>
        <end position="114"/>
    </location>
</feature>
<gene>
    <name evidence="2" type="ORF">PLEPLA_LOCUS22452</name>
</gene>
<keyword evidence="3" id="KW-1185">Reference proteome</keyword>
<evidence type="ECO:0000313" key="3">
    <source>
        <dbReference type="Proteomes" id="UP001153269"/>
    </source>
</evidence>
<evidence type="ECO:0000256" key="1">
    <source>
        <dbReference type="SAM" id="MobiDB-lite"/>
    </source>
</evidence>
<protein>
    <submittedName>
        <fullName evidence="2">Uncharacterized protein</fullName>
    </submittedName>
</protein>
<proteinExistence type="predicted"/>
<organism evidence="2 3">
    <name type="scientific">Pleuronectes platessa</name>
    <name type="common">European plaice</name>
    <dbReference type="NCBI Taxonomy" id="8262"/>
    <lineage>
        <taxon>Eukaryota</taxon>
        <taxon>Metazoa</taxon>
        <taxon>Chordata</taxon>
        <taxon>Craniata</taxon>
        <taxon>Vertebrata</taxon>
        <taxon>Euteleostomi</taxon>
        <taxon>Actinopterygii</taxon>
        <taxon>Neopterygii</taxon>
        <taxon>Teleostei</taxon>
        <taxon>Neoteleostei</taxon>
        <taxon>Acanthomorphata</taxon>
        <taxon>Carangaria</taxon>
        <taxon>Pleuronectiformes</taxon>
        <taxon>Pleuronectoidei</taxon>
        <taxon>Pleuronectidae</taxon>
        <taxon>Pleuronectes</taxon>
    </lineage>
</organism>
<comment type="caution">
    <text evidence="2">The sequence shown here is derived from an EMBL/GenBank/DDBJ whole genome shotgun (WGS) entry which is preliminary data.</text>
</comment>